<dbReference type="InterPro" id="IPR011725">
    <property type="entry name" value="PQQ_synth_PqqA"/>
</dbReference>
<dbReference type="AlphaFoldDB" id="A0A964E221"/>
<evidence type="ECO:0000256" key="4">
    <source>
        <dbReference type="ARBA" id="ARBA00022905"/>
    </source>
</evidence>
<keyword evidence="5" id="KW-0732">Signal</keyword>
<evidence type="ECO:0000256" key="2">
    <source>
        <dbReference type="ARBA" id="ARBA00009325"/>
    </source>
</evidence>
<feature type="signal peptide" evidence="5">
    <location>
        <begin position="1"/>
        <end position="20"/>
    </location>
</feature>
<keyword evidence="4" id="KW-0884">PQQ biosynthesis</keyword>
<keyword evidence="7" id="KW-1185">Reference proteome</keyword>
<name>A0A964E221_9PROT</name>
<comment type="caution">
    <text evidence="6">The sequence shown here is derived from an EMBL/GenBank/DDBJ whole genome shotgun (WGS) entry which is preliminary data.</text>
</comment>
<dbReference type="EMBL" id="JAESVA010000001">
    <property type="protein sequence ID" value="MCB8878837.1"/>
    <property type="molecule type" value="Genomic_DNA"/>
</dbReference>
<comment type="pathway">
    <text evidence="1">Cofactor biosynthesis; pyrroloquinoline quinone biosynthesis.</text>
</comment>
<evidence type="ECO:0000313" key="6">
    <source>
        <dbReference type="EMBL" id="MCB8878837.1"/>
    </source>
</evidence>
<evidence type="ECO:0000256" key="5">
    <source>
        <dbReference type="SAM" id="SignalP"/>
    </source>
</evidence>
<feature type="chain" id="PRO_5036924275" description="Coenzyme PQQ synthesis protein A" evidence="5">
    <location>
        <begin position="21"/>
        <end position="73"/>
    </location>
</feature>
<dbReference type="GO" id="GO:0018189">
    <property type="term" value="P:pyrroloquinoline quinone biosynthetic process"/>
    <property type="evidence" value="ECO:0007669"/>
    <property type="project" value="UniProtKB-KW"/>
</dbReference>
<dbReference type="NCBIfam" id="TIGR02107">
    <property type="entry name" value="PQQ_syn_pqqA"/>
    <property type="match status" value="1"/>
</dbReference>
<sequence>MLNIFLFLRLLMLKLRMSHAVTRPSLSLHLSDIGAMTALPPRRIWNMSWNKPRIVEISLGAEINSYVCASSKK</sequence>
<gene>
    <name evidence="6" type="primary">pqqA</name>
    <name evidence="6" type="ORF">ACELLULO517_01225</name>
</gene>
<dbReference type="Proteomes" id="UP000721844">
    <property type="component" value="Unassembled WGS sequence"/>
</dbReference>
<evidence type="ECO:0000313" key="7">
    <source>
        <dbReference type="Proteomes" id="UP000721844"/>
    </source>
</evidence>
<protein>
    <recommendedName>
        <fullName evidence="3">Coenzyme PQQ synthesis protein A</fullName>
    </recommendedName>
</protein>
<reference evidence="6 7" key="1">
    <citation type="journal article" date="2021" name="Microorganisms">
        <title>Acidisoma silvae sp. nov. and Acidisomacellulosilytica sp. nov., Two Acidophilic Bacteria Isolated from Decaying Wood, Hydrolyzing Cellulose and Producing Poly-3-hydroxybutyrate.</title>
        <authorList>
            <person name="Mieszkin S."/>
            <person name="Pouder E."/>
            <person name="Uroz S."/>
            <person name="Simon-Colin C."/>
            <person name="Alain K."/>
        </authorList>
    </citation>
    <scope>NUCLEOTIDE SEQUENCE [LARGE SCALE GENOMIC DNA]</scope>
    <source>
        <strain evidence="6 7">HW T5.17</strain>
    </source>
</reference>
<proteinExistence type="inferred from homology"/>
<comment type="similarity">
    <text evidence="2">Belongs to the PqqA family.</text>
</comment>
<accession>A0A964E221</accession>
<dbReference type="Pfam" id="PF08042">
    <property type="entry name" value="PqqA"/>
    <property type="match status" value="1"/>
</dbReference>
<evidence type="ECO:0000256" key="3">
    <source>
        <dbReference type="ARBA" id="ARBA00015086"/>
    </source>
</evidence>
<organism evidence="6 7">
    <name type="scientific">Acidisoma cellulosilyticum</name>
    <dbReference type="NCBI Taxonomy" id="2802395"/>
    <lineage>
        <taxon>Bacteria</taxon>
        <taxon>Pseudomonadati</taxon>
        <taxon>Pseudomonadota</taxon>
        <taxon>Alphaproteobacteria</taxon>
        <taxon>Acetobacterales</taxon>
        <taxon>Acidocellaceae</taxon>
        <taxon>Acidisoma</taxon>
    </lineage>
</organism>
<evidence type="ECO:0000256" key="1">
    <source>
        <dbReference type="ARBA" id="ARBA00004886"/>
    </source>
</evidence>